<comment type="catalytic activity">
    <reaction evidence="1">
        <text>ATP-dependent breakage, passage and rejoining of double-stranded DNA.</text>
        <dbReference type="EC" id="5.6.2.2"/>
    </reaction>
</comment>
<gene>
    <name evidence="9" type="ORF">ADUPG1_003173</name>
</gene>
<evidence type="ECO:0000256" key="3">
    <source>
        <dbReference type="ARBA" id="ARBA00022741"/>
    </source>
</evidence>
<dbReference type="InterPro" id="IPR013759">
    <property type="entry name" value="Topo_IIA_B_C"/>
</dbReference>
<evidence type="ECO:0000256" key="5">
    <source>
        <dbReference type="ARBA" id="ARBA00023029"/>
    </source>
</evidence>
<feature type="domain" description="Toprim" evidence="8">
    <location>
        <begin position="29"/>
        <end position="130"/>
    </location>
</feature>
<sequence>LKKTLSEKIDIKNRVKKFVDCRTRDVERRELYIVEGDSALGACKLARDADFQALMPVRGKILNCLKADYGKIFASDIIVDLIKVLGCGVEIQSKHSKDMDTFNLDRLNWDKVIICTDADFDGFQIRTLIL</sequence>
<feature type="non-terminal residue" evidence="9">
    <location>
        <position position="1"/>
    </location>
</feature>
<name>A0ABQ5KVK6_9EUKA</name>
<protein>
    <submittedName>
        <fullName evidence="9">DNA topoisomerase</fullName>
    </submittedName>
</protein>
<evidence type="ECO:0000313" key="10">
    <source>
        <dbReference type="Proteomes" id="UP001057375"/>
    </source>
</evidence>
<evidence type="ECO:0000256" key="1">
    <source>
        <dbReference type="ARBA" id="ARBA00000185"/>
    </source>
</evidence>
<accession>A0ABQ5KVK6</accession>
<feature type="non-terminal residue" evidence="9">
    <location>
        <position position="130"/>
    </location>
</feature>
<dbReference type="InterPro" id="IPR018522">
    <property type="entry name" value="TopoIIA_CS"/>
</dbReference>
<keyword evidence="5" id="KW-0799">Topoisomerase</keyword>
<keyword evidence="4" id="KW-0067">ATP-binding</keyword>
<evidence type="ECO:0000256" key="7">
    <source>
        <dbReference type="ARBA" id="ARBA00023235"/>
    </source>
</evidence>
<dbReference type="SUPFAM" id="SSF56719">
    <property type="entry name" value="Type II DNA topoisomerase"/>
    <property type="match status" value="1"/>
</dbReference>
<comment type="caution">
    <text evidence="9">The sequence shown here is derived from an EMBL/GenBank/DDBJ whole genome shotgun (WGS) entry which is preliminary data.</text>
</comment>
<keyword evidence="10" id="KW-1185">Reference proteome</keyword>
<dbReference type="InterPro" id="IPR006171">
    <property type="entry name" value="TOPRIM_dom"/>
</dbReference>
<dbReference type="InterPro" id="IPR013760">
    <property type="entry name" value="Topo_IIA-like_dom_sf"/>
</dbReference>
<evidence type="ECO:0000256" key="4">
    <source>
        <dbReference type="ARBA" id="ARBA00022840"/>
    </source>
</evidence>
<dbReference type="PANTHER" id="PTHR45866:SF1">
    <property type="entry name" value="DNA GYRASE SUBUNIT B, MITOCHONDRIAL"/>
    <property type="match status" value="1"/>
</dbReference>
<keyword evidence="6" id="KW-0238">DNA-binding</keyword>
<dbReference type="PRINTS" id="PR00418">
    <property type="entry name" value="TPI2FAMILY"/>
</dbReference>
<dbReference type="PROSITE" id="PS00177">
    <property type="entry name" value="TOPOISOMERASE_II"/>
    <property type="match status" value="1"/>
</dbReference>
<comment type="similarity">
    <text evidence="2">Belongs to the type II topoisomerase GyrB family.</text>
</comment>
<dbReference type="Proteomes" id="UP001057375">
    <property type="component" value="Unassembled WGS sequence"/>
</dbReference>
<reference evidence="9" key="1">
    <citation type="submission" date="2022-03" db="EMBL/GenBank/DDBJ databases">
        <title>Draft genome sequence of Aduncisulcus paluster, a free-living microaerophilic Fornicata.</title>
        <authorList>
            <person name="Yuyama I."/>
            <person name="Kume K."/>
            <person name="Tamura T."/>
            <person name="Inagaki Y."/>
            <person name="Hashimoto T."/>
        </authorList>
    </citation>
    <scope>NUCLEOTIDE SEQUENCE</scope>
    <source>
        <strain evidence="9">NY0171</strain>
    </source>
</reference>
<evidence type="ECO:0000256" key="2">
    <source>
        <dbReference type="ARBA" id="ARBA00010708"/>
    </source>
</evidence>
<evidence type="ECO:0000259" key="8">
    <source>
        <dbReference type="PROSITE" id="PS50880"/>
    </source>
</evidence>
<dbReference type="PROSITE" id="PS50880">
    <property type="entry name" value="TOPRIM"/>
    <property type="match status" value="1"/>
</dbReference>
<keyword evidence="3" id="KW-0547">Nucleotide-binding</keyword>
<dbReference type="EMBL" id="BQXS01004167">
    <property type="protein sequence ID" value="GKT36488.1"/>
    <property type="molecule type" value="Genomic_DNA"/>
</dbReference>
<proteinExistence type="inferred from homology"/>
<keyword evidence="7" id="KW-0413">Isomerase</keyword>
<dbReference type="Pfam" id="PF01751">
    <property type="entry name" value="Toprim"/>
    <property type="match status" value="1"/>
</dbReference>
<dbReference type="PANTHER" id="PTHR45866">
    <property type="entry name" value="DNA GYRASE/TOPOISOMERASE SUBUNIT B"/>
    <property type="match status" value="1"/>
</dbReference>
<dbReference type="Gene3D" id="3.40.50.670">
    <property type="match status" value="1"/>
</dbReference>
<organism evidence="9 10">
    <name type="scientific">Aduncisulcus paluster</name>
    <dbReference type="NCBI Taxonomy" id="2918883"/>
    <lineage>
        <taxon>Eukaryota</taxon>
        <taxon>Metamonada</taxon>
        <taxon>Carpediemonas-like organisms</taxon>
        <taxon>Aduncisulcus</taxon>
    </lineage>
</organism>
<evidence type="ECO:0000313" key="9">
    <source>
        <dbReference type="EMBL" id="GKT36488.1"/>
    </source>
</evidence>
<evidence type="ECO:0000256" key="6">
    <source>
        <dbReference type="ARBA" id="ARBA00023125"/>
    </source>
</evidence>